<evidence type="ECO:0000256" key="1">
    <source>
        <dbReference type="ARBA" id="ARBA00006479"/>
    </source>
</evidence>
<dbReference type="PANTHER" id="PTHR18964:SF149">
    <property type="entry name" value="BIFUNCTIONAL UDP-N-ACETYLGLUCOSAMINE 2-EPIMERASE_N-ACETYLMANNOSAMINE KINASE"/>
    <property type="match status" value="1"/>
</dbReference>
<keyword evidence="3" id="KW-1185">Reference proteome</keyword>
<keyword evidence="2" id="KW-0418">Kinase</keyword>
<comment type="caution">
    <text evidence="2">The sequence shown here is derived from an EMBL/GenBank/DDBJ whole genome shotgun (WGS) entry which is preliminary data.</text>
</comment>
<gene>
    <name evidence="2" type="ORF">BGE01nite_27060</name>
</gene>
<dbReference type="EMBL" id="BKAG01000017">
    <property type="protein sequence ID" value="GEP43415.1"/>
    <property type="molecule type" value="Genomic_DNA"/>
</dbReference>
<dbReference type="InterPro" id="IPR000600">
    <property type="entry name" value="ROK"/>
</dbReference>
<evidence type="ECO:0000313" key="3">
    <source>
        <dbReference type="Proteomes" id="UP000321577"/>
    </source>
</evidence>
<organism evidence="2 3">
    <name type="scientific">Brevifollis gellanilyticus</name>
    <dbReference type="NCBI Taxonomy" id="748831"/>
    <lineage>
        <taxon>Bacteria</taxon>
        <taxon>Pseudomonadati</taxon>
        <taxon>Verrucomicrobiota</taxon>
        <taxon>Verrucomicrobiia</taxon>
        <taxon>Verrucomicrobiales</taxon>
        <taxon>Verrucomicrobiaceae</taxon>
    </lineage>
</organism>
<proteinExistence type="inferred from homology"/>
<dbReference type="SUPFAM" id="SSF53067">
    <property type="entry name" value="Actin-like ATPase domain"/>
    <property type="match status" value="1"/>
</dbReference>
<dbReference type="GO" id="GO:0016301">
    <property type="term" value="F:kinase activity"/>
    <property type="evidence" value="ECO:0007669"/>
    <property type="project" value="UniProtKB-KW"/>
</dbReference>
<accession>A0A512M9K5</accession>
<protein>
    <submittedName>
        <fullName evidence="2">Glucokinase</fullName>
    </submittedName>
</protein>
<keyword evidence="2" id="KW-0808">Transferase</keyword>
<evidence type="ECO:0000313" key="2">
    <source>
        <dbReference type="EMBL" id="GEP43415.1"/>
    </source>
</evidence>
<dbReference type="AlphaFoldDB" id="A0A512M9K5"/>
<sequence length="331" mass="34951">MFALAREASPRILRALLLTMSDSPRTSVGIDFGGTFVKLGVCRGGDLLETDEPIPTADFNGPAALIGEMAARVAKLQQKYPDICAIGVGVPGLVDFEHGFVHILTNVPGWKHVPLKAILGERTGLPVVVENDANAMAWAEFRYGAGRGLQNVVALTMGTGIGGGLVLNGKMYRGTGCAAGEIGQMSIDCDGKAGHYGNLGALEKYTGNKEIAEHAVQRYAEAHITKTLEECTPKKIAEAAKAGDDIARQVWDEVADWLGTAISSIAWLLNPDAFVIGGGVAQAGDLIFDPLKRKVQSMLSTVVWERLQILPAKYSNEAGIIGNAALAADAV</sequence>
<reference evidence="2 3" key="1">
    <citation type="submission" date="2019-07" db="EMBL/GenBank/DDBJ databases">
        <title>Whole genome shotgun sequence of Brevifollis gellanilyticus NBRC 108608.</title>
        <authorList>
            <person name="Hosoyama A."/>
            <person name="Uohara A."/>
            <person name="Ohji S."/>
            <person name="Ichikawa N."/>
        </authorList>
    </citation>
    <scope>NUCLEOTIDE SEQUENCE [LARGE SCALE GENOMIC DNA]</scope>
    <source>
        <strain evidence="2 3">NBRC 108608</strain>
    </source>
</reference>
<dbReference type="PANTHER" id="PTHR18964">
    <property type="entry name" value="ROK (REPRESSOR, ORF, KINASE) FAMILY"/>
    <property type="match status" value="1"/>
</dbReference>
<dbReference type="Pfam" id="PF00480">
    <property type="entry name" value="ROK"/>
    <property type="match status" value="1"/>
</dbReference>
<name>A0A512M9K5_9BACT</name>
<dbReference type="InterPro" id="IPR043129">
    <property type="entry name" value="ATPase_NBD"/>
</dbReference>
<dbReference type="Proteomes" id="UP000321577">
    <property type="component" value="Unassembled WGS sequence"/>
</dbReference>
<comment type="similarity">
    <text evidence="1">Belongs to the ROK (NagC/XylR) family.</text>
</comment>
<dbReference type="Gene3D" id="3.30.420.40">
    <property type="match status" value="2"/>
</dbReference>